<evidence type="ECO:0000313" key="2">
    <source>
        <dbReference type="EMBL" id="GGJ01171.1"/>
    </source>
</evidence>
<evidence type="ECO:0000256" key="1">
    <source>
        <dbReference type="SAM" id="MobiDB-lite"/>
    </source>
</evidence>
<dbReference type="Proteomes" id="UP000653099">
    <property type="component" value="Unassembled WGS sequence"/>
</dbReference>
<reference evidence="2" key="2">
    <citation type="submission" date="2020-09" db="EMBL/GenBank/DDBJ databases">
        <authorList>
            <person name="Sun Q."/>
            <person name="Ohkuma M."/>
        </authorList>
    </citation>
    <scope>NUCLEOTIDE SEQUENCE</scope>
    <source>
        <strain evidence="2">JCM 14359</strain>
    </source>
</reference>
<feature type="compositionally biased region" description="Basic and acidic residues" evidence="1">
    <location>
        <begin position="71"/>
        <end position="86"/>
    </location>
</feature>
<dbReference type="EMBL" id="BMOC01000003">
    <property type="protein sequence ID" value="GGJ01171.1"/>
    <property type="molecule type" value="Genomic_DNA"/>
</dbReference>
<comment type="caution">
    <text evidence="2">The sequence shown here is derived from an EMBL/GenBank/DDBJ whole genome shotgun (WGS) entry which is preliminary data.</text>
</comment>
<reference evidence="2" key="1">
    <citation type="journal article" date="2014" name="Int. J. Syst. Evol. Microbiol.">
        <title>Complete genome sequence of Corynebacterium casei LMG S-19264T (=DSM 44701T), isolated from a smear-ripened cheese.</title>
        <authorList>
            <consortium name="US DOE Joint Genome Institute (JGI-PGF)"/>
            <person name="Walter F."/>
            <person name="Albersmeier A."/>
            <person name="Kalinowski J."/>
            <person name="Ruckert C."/>
        </authorList>
    </citation>
    <scope>NUCLEOTIDE SEQUENCE</scope>
    <source>
        <strain evidence="2">JCM 14359</strain>
    </source>
</reference>
<protein>
    <submittedName>
        <fullName evidence="2">Uncharacterized protein</fullName>
    </submittedName>
</protein>
<dbReference type="InterPro" id="IPR046604">
    <property type="entry name" value="DUF6663"/>
</dbReference>
<evidence type="ECO:0000313" key="3">
    <source>
        <dbReference type="Proteomes" id="UP000653099"/>
    </source>
</evidence>
<sequence>MASLKRTVDGDVAAVTANEVESVIESGAGGSPGESMTGQNPTTGGRYRVLGRPREPDELLLVTLDAGGGVGDRDAPADGDSDRPADFEGAFAPVYVDTTGYDGDLATAVEGLRAGGLVDATLVWRDGDPRFTSLSVVADTVFEFYDGVTGIFEAAKNAWMVAEADNEGMNARVTRDTDGDPNGALYVFAKQSGARDLFSEFRTGVTPLSPLVSRVDDAASALPEEEQPRAVFVLRPADEPFLVVYVAFRRDGVLAETMRTTYGDSEGVLG</sequence>
<dbReference type="Pfam" id="PF20368">
    <property type="entry name" value="DUF6663"/>
    <property type="match status" value="1"/>
</dbReference>
<feature type="compositionally biased region" description="Polar residues" evidence="1">
    <location>
        <begin position="34"/>
        <end position="43"/>
    </location>
</feature>
<name>A0A830EQV0_9EURY</name>
<dbReference type="AlphaFoldDB" id="A0A830EQV0"/>
<organism evidence="2 3">
    <name type="scientific">Halobellus salinus</name>
    <dbReference type="NCBI Taxonomy" id="931585"/>
    <lineage>
        <taxon>Archaea</taxon>
        <taxon>Methanobacteriati</taxon>
        <taxon>Methanobacteriota</taxon>
        <taxon>Stenosarchaea group</taxon>
        <taxon>Halobacteria</taxon>
        <taxon>Halobacteriales</taxon>
        <taxon>Haloferacaceae</taxon>
        <taxon>Halobellus</taxon>
    </lineage>
</organism>
<proteinExistence type="predicted"/>
<feature type="region of interest" description="Disordered" evidence="1">
    <location>
        <begin position="67"/>
        <end position="86"/>
    </location>
</feature>
<feature type="region of interest" description="Disordered" evidence="1">
    <location>
        <begin position="23"/>
        <end position="46"/>
    </location>
</feature>
<keyword evidence="3" id="KW-1185">Reference proteome</keyword>
<gene>
    <name evidence="2" type="ORF">GCM10008995_08810</name>
</gene>
<accession>A0A830EQV0</accession>